<proteinExistence type="inferred from homology"/>
<evidence type="ECO:0000256" key="1">
    <source>
        <dbReference type="ARBA" id="ARBA00006754"/>
    </source>
</evidence>
<dbReference type="InterPro" id="IPR042070">
    <property type="entry name" value="PucR_C-HTH_sf"/>
</dbReference>
<dbReference type="Pfam" id="PF17853">
    <property type="entry name" value="GGDEF_2"/>
    <property type="match status" value="1"/>
</dbReference>
<protein>
    <submittedName>
        <fullName evidence="3">Helix-turn-helix domain-containing protein</fullName>
    </submittedName>
</protein>
<keyword evidence="4" id="KW-1185">Reference proteome</keyword>
<name>A0ABU5ZQU9_9BACL</name>
<dbReference type="SUPFAM" id="SSF55781">
    <property type="entry name" value="GAF domain-like"/>
    <property type="match status" value="2"/>
</dbReference>
<dbReference type="InterPro" id="IPR003018">
    <property type="entry name" value="GAF"/>
</dbReference>
<evidence type="ECO:0000313" key="4">
    <source>
        <dbReference type="Proteomes" id="UP001310386"/>
    </source>
</evidence>
<dbReference type="PANTHER" id="PTHR33744:SF1">
    <property type="entry name" value="DNA-BINDING TRANSCRIPTIONAL ACTIVATOR ADER"/>
    <property type="match status" value="1"/>
</dbReference>
<evidence type="ECO:0000313" key="3">
    <source>
        <dbReference type="EMBL" id="MEB3103845.1"/>
    </source>
</evidence>
<dbReference type="RefSeq" id="WP_371755973.1">
    <property type="nucleotide sequence ID" value="NZ_JAYJLD010000054.1"/>
</dbReference>
<dbReference type="Pfam" id="PF13185">
    <property type="entry name" value="GAF_2"/>
    <property type="match status" value="1"/>
</dbReference>
<dbReference type="Gene3D" id="3.30.450.40">
    <property type="match status" value="3"/>
</dbReference>
<evidence type="ECO:0000259" key="2">
    <source>
        <dbReference type="SMART" id="SM00065"/>
    </source>
</evidence>
<dbReference type="EMBL" id="JAYJLD010000054">
    <property type="protein sequence ID" value="MEB3103845.1"/>
    <property type="molecule type" value="Genomic_DNA"/>
</dbReference>
<dbReference type="Proteomes" id="UP001310386">
    <property type="component" value="Unassembled WGS sequence"/>
</dbReference>
<dbReference type="InterPro" id="IPR051448">
    <property type="entry name" value="CdaR-like_regulators"/>
</dbReference>
<feature type="domain" description="GAF" evidence="2">
    <location>
        <begin position="192"/>
        <end position="316"/>
    </location>
</feature>
<gene>
    <name evidence="3" type="ORF">VF724_19705</name>
</gene>
<dbReference type="InterPro" id="IPR029016">
    <property type="entry name" value="GAF-like_dom_sf"/>
</dbReference>
<sequence>MSAEEKYEQLKKKLESHLRRTSRQLVKFNSLDETLNYLIELFWLEFTCDFVAIILNENQSLVPKVWKGEITDIKNLLSLPETDVSNKLTEQTMWWQKEMLDLDKECQFIRNLQAEKLTTWFTVPLRDDGRSFGFLIVGFRNFVPIIMDLEQSFVEFGKDVAVAMGLALEKESQKRKIKGIEWLKENVFGSDSIEQLVNKIVRQAGNGTSAKAAFIYLYDDNEHSFVFQPPAFGEMSIPDVMNVEENKSIKEYFPHLEEVGGREITVPLVVNLKTIGVLHVIHESKRFTDSDLELLQFLSSHVSAMIENARLYSNEINDKKRLKSFMEHHKKLVKHTVDGEGLDGITETLYDILQKSIVLLDRFFRPVSFNVAEENILERVIEAVSESKHVLQKIRSEEKWLRVKHQEDAYVGIWPVIGGGDLLGYLALYTDQKKISSNLRITLDYALNVYAIQFIKKKLIMDTEEQLKDYFVNQFLNEKIESKERLLEYSHLLNWNVFEAHRIGTLSIQLEEQEMGLLDFEARKTFIWDKIKDHLSIMYKDIITTRKSGEFVLIVPCSREKNGVRHFWNILFDRIKEIVHYESHDAKLHLGIGDASNKLEDYYTSFKQAQQTLNIIVHRHPESRIAVFEELGAYTVLFNKNVSKNEEMFLAKYLFPLAEYSKSKDTDLFHTLRVFLSLNKNAKRTAEALFIHRSTLMYRLEKISELLGVNLDDADESFNLMMAYKLYDLHFADGRKE</sequence>
<accession>A0ABU5ZQU9</accession>
<dbReference type="Gene3D" id="1.10.10.2840">
    <property type="entry name" value="PucR C-terminal helix-turn-helix domain"/>
    <property type="match status" value="1"/>
</dbReference>
<dbReference type="Pfam" id="PF13556">
    <property type="entry name" value="HTH_30"/>
    <property type="match status" value="1"/>
</dbReference>
<dbReference type="SMART" id="SM00065">
    <property type="entry name" value="GAF"/>
    <property type="match status" value="1"/>
</dbReference>
<reference evidence="3" key="1">
    <citation type="submission" date="2023-12" db="EMBL/GenBank/DDBJ databases">
        <title>Fervidustalea candida gen. nov., sp. nov., a novel member of the family Paenibacillaceae isolated from a geothermal area.</title>
        <authorList>
            <person name="Li W.-J."/>
            <person name="Jiao J.-Y."/>
            <person name="Chen Y."/>
        </authorList>
    </citation>
    <scope>NUCLEOTIDE SEQUENCE</scope>
    <source>
        <strain evidence="3">SYSU GA230002</strain>
    </source>
</reference>
<organism evidence="3 4">
    <name type="scientific">Ferviditalea candida</name>
    <dbReference type="NCBI Taxonomy" id="3108399"/>
    <lineage>
        <taxon>Bacteria</taxon>
        <taxon>Bacillati</taxon>
        <taxon>Bacillota</taxon>
        <taxon>Bacilli</taxon>
        <taxon>Bacillales</taxon>
        <taxon>Paenibacillaceae</taxon>
        <taxon>Ferviditalea</taxon>
    </lineage>
</organism>
<comment type="similarity">
    <text evidence="1">Belongs to the CdaR family.</text>
</comment>
<dbReference type="InterPro" id="IPR041522">
    <property type="entry name" value="CdaR_GGDEF"/>
</dbReference>
<dbReference type="PANTHER" id="PTHR33744">
    <property type="entry name" value="CARBOHYDRATE DIACID REGULATOR"/>
    <property type="match status" value="1"/>
</dbReference>
<dbReference type="InterPro" id="IPR025736">
    <property type="entry name" value="PucR_C-HTH_dom"/>
</dbReference>
<comment type="caution">
    <text evidence="3">The sequence shown here is derived from an EMBL/GenBank/DDBJ whole genome shotgun (WGS) entry which is preliminary data.</text>
</comment>